<organism evidence="2 3">
    <name type="scientific">Elysia crispata</name>
    <name type="common">lettuce slug</name>
    <dbReference type="NCBI Taxonomy" id="231223"/>
    <lineage>
        <taxon>Eukaryota</taxon>
        <taxon>Metazoa</taxon>
        <taxon>Spiralia</taxon>
        <taxon>Lophotrochozoa</taxon>
        <taxon>Mollusca</taxon>
        <taxon>Gastropoda</taxon>
        <taxon>Heterobranchia</taxon>
        <taxon>Euthyneura</taxon>
        <taxon>Panpulmonata</taxon>
        <taxon>Sacoglossa</taxon>
        <taxon>Placobranchoidea</taxon>
        <taxon>Plakobranchidae</taxon>
        <taxon>Elysia</taxon>
    </lineage>
</organism>
<comment type="caution">
    <text evidence="2">The sequence shown here is derived from an EMBL/GenBank/DDBJ whole genome shotgun (WGS) entry which is preliminary data.</text>
</comment>
<keyword evidence="3" id="KW-1185">Reference proteome</keyword>
<name>A0AAE0Y365_9GAST</name>
<gene>
    <name evidence="2" type="ORF">RRG08_007646</name>
</gene>
<feature type="region of interest" description="Disordered" evidence="1">
    <location>
        <begin position="118"/>
        <end position="145"/>
    </location>
</feature>
<evidence type="ECO:0000256" key="1">
    <source>
        <dbReference type="SAM" id="MobiDB-lite"/>
    </source>
</evidence>
<dbReference type="AlphaFoldDB" id="A0AAE0Y365"/>
<feature type="region of interest" description="Disordered" evidence="1">
    <location>
        <begin position="20"/>
        <end position="39"/>
    </location>
</feature>
<evidence type="ECO:0000313" key="3">
    <source>
        <dbReference type="Proteomes" id="UP001283361"/>
    </source>
</evidence>
<sequence>MGTAVKSYLTGSHCRASLSSQRRVLDTQQPLPLGDASTSRLSHATIARGERGGVGMHAWNKRHSAHLALDKPLSEEGRKKHLRLTSGHLSAPRPFPGLVQEMGSVTRDGRSMNVRSSQLQAAGLSLSDPSTSDRPAANLLGGSSR</sequence>
<accession>A0AAE0Y365</accession>
<reference evidence="2" key="1">
    <citation type="journal article" date="2023" name="G3 (Bethesda)">
        <title>A reference genome for the long-term kleptoplast-retaining sea slug Elysia crispata morphotype clarki.</title>
        <authorList>
            <person name="Eastman K.E."/>
            <person name="Pendleton A.L."/>
            <person name="Shaikh M.A."/>
            <person name="Suttiyut T."/>
            <person name="Ogas R."/>
            <person name="Tomko P."/>
            <person name="Gavelis G."/>
            <person name="Widhalm J.R."/>
            <person name="Wisecaver J.H."/>
        </authorList>
    </citation>
    <scope>NUCLEOTIDE SEQUENCE</scope>
    <source>
        <strain evidence="2">ECLA1</strain>
    </source>
</reference>
<protein>
    <submittedName>
        <fullName evidence="2">Uncharacterized protein</fullName>
    </submittedName>
</protein>
<evidence type="ECO:0000313" key="2">
    <source>
        <dbReference type="EMBL" id="KAK3731567.1"/>
    </source>
</evidence>
<feature type="compositionally biased region" description="Low complexity" evidence="1">
    <location>
        <begin position="118"/>
        <end position="127"/>
    </location>
</feature>
<dbReference type="EMBL" id="JAWDGP010006995">
    <property type="protein sequence ID" value="KAK3731567.1"/>
    <property type="molecule type" value="Genomic_DNA"/>
</dbReference>
<dbReference type="Proteomes" id="UP001283361">
    <property type="component" value="Unassembled WGS sequence"/>
</dbReference>
<proteinExistence type="predicted"/>